<feature type="transmembrane region" description="Helical" evidence="1">
    <location>
        <begin position="24"/>
        <end position="43"/>
    </location>
</feature>
<evidence type="ECO:0000256" key="1">
    <source>
        <dbReference type="SAM" id="Phobius"/>
    </source>
</evidence>
<reference evidence="3" key="1">
    <citation type="submission" date="2017-09" db="EMBL/GenBank/DDBJ databases">
        <title>Depth-based differentiation of microbial function through sediment-hosted aquifers and enrichment of novel symbionts in the deep terrestrial subsurface.</title>
        <authorList>
            <person name="Probst A.J."/>
            <person name="Ladd B."/>
            <person name="Jarett J.K."/>
            <person name="Geller-Mcgrath D.E."/>
            <person name="Sieber C.M.K."/>
            <person name="Emerson J.B."/>
            <person name="Anantharaman K."/>
            <person name="Thomas B.C."/>
            <person name="Malmstrom R."/>
            <person name="Stieglmeier M."/>
            <person name="Klingl A."/>
            <person name="Woyke T."/>
            <person name="Ryan C.M."/>
            <person name="Banfield J.F."/>
        </authorList>
    </citation>
    <scope>NUCLEOTIDE SEQUENCE [LARGE SCALE GENOMIC DNA]</scope>
</reference>
<sequence length="76" mass="8704">MAIKDRIAHFFVPKESNNYRAKSISLDFLGVYLLIAFCLTFVVKNGSVQFNHVLGLATDISIQKLIQLTNNQRQKY</sequence>
<accession>A0A2M7M117</accession>
<keyword evidence="1" id="KW-0472">Membrane</keyword>
<name>A0A2M7M117_9BACT</name>
<keyword evidence="1" id="KW-1133">Transmembrane helix</keyword>
<evidence type="ECO:0000313" key="2">
    <source>
        <dbReference type="EMBL" id="PIX74358.1"/>
    </source>
</evidence>
<protein>
    <submittedName>
        <fullName evidence="2">Uncharacterized protein</fullName>
    </submittedName>
</protein>
<dbReference type="Proteomes" id="UP000229708">
    <property type="component" value="Unassembled WGS sequence"/>
</dbReference>
<proteinExistence type="predicted"/>
<comment type="caution">
    <text evidence="2">The sequence shown here is derived from an EMBL/GenBank/DDBJ whole genome shotgun (WGS) entry which is preliminary data.</text>
</comment>
<gene>
    <name evidence="2" type="ORF">COZ39_00570</name>
</gene>
<keyword evidence="1" id="KW-0812">Transmembrane</keyword>
<organism evidence="2 3">
    <name type="scientific">Candidatus Roizmanbacteria bacterium CG_4_10_14_3_um_filter_33_21</name>
    <dbReference type="NCBI Taxonomy" id="1974830"/>
    <lineage>
        <taxon>Bacteria</taxon>
        <taxon>Candidatus Roizmaniibacteriota</taxon>
    </lineage>
</organism>
<evidence type="ECO:0000313" key="3">
    <source>
        <dbReference type="Proteomes" id="UP000229708"/>
    </source>
</evidence>
<dbReference type="EMBL" id="PFJI01000026">
    <property type="protein sequence ID" value="PIX74358.1"/>
    <property type="molecule type" value="Genomic_DNA"/>
</dbReference>
<feature type="non-terminal residue" evidence="2">
    <location>
        <position position="76"/>
    </location>
</feature>
<dbReference type="AlphaFoldDB" id="A0A2M7M117"/>